<dbReference type="Proteomes" id="UP000002051">
    <property type="component" value="Unassembled WGS sequence"/>
</dbReference>
<accession>A0A072VIM6</accession>
<evidence type="ECO:0000313" key="4">
    <source>
        <dbReference type="Proteomes" id="UP000002051"/>
    </source>
</evidence>
<keyword evidence="1 2" id="KW-0812">Transmembrane</keyword>
<protein>
    <submittedName>
        <fullName evidence="2">Transmembrane protein, putative</fullName>
    </submittedName>
</protein>
<keyword evidence="1" id="KW-1133">Transmembrane helix</keyword>
<keyword evidence="1" id="KW-0472">Membrane</keyword>
<dbReference type="EnsemblPlants" id="KEH41677">
    <property type="protein sequence ID" value="KEH41677"/>
    <property type="gene ID" value="MTR_1g053620"/>
</dbReference>
<feature type="transmembrane region" description="Helical" evidence="1">
    <location>
        <begin position="94"/>
        <end position="115"/>
    </location>
</feature>
<name>A0A072VIM6_MEDTR</name>
<evidence type="ECO:0000313" key="3">
    <source>
        <dbReference type="EnsemblPlants" id="KEH41677"/>
    </source>
</evidence>
<keyword evidence="4" id="KW-1185">Reference proteome</keyword>
<sequence>MVIGTIKKDVIETIGDKPKEIMGTSKKLDCIIDVSAQVVSGCMISKWRLQESIEIKDKLVPTRCPSTKWLIPKLVGAKGELNSNLSEPFLYLNYFYPGDFTTSFCILIVFILDICRRRKRGSGKAENLESNRSTRWGRNNDEKDGKICENEDEKIAKDAWRFGGNGKESKSFPLNLRSSIRYGVSINRSKNLRVRQDVNHRCNVVKAKQFLLRQEDFVSQREAVSSMETWEKSGCLHGRISDRGIMLVQ</sequence>
<gene>
    <name evidence="2" type="ordered locus">MTR_1g053620</name>
</gene>
<evidence type="ECO:0000313" key="2">
    <source>
        <dbReference type="EMBL" id="KEH41677.1"/>
    </source>
</evidence>
<reference evidence="2 4" key="2">
    <citation type="journal article" date="2014" name="BMC Genomics">
        <title>An improved genome release (version Mt4.0) for the model legume Medicago truncatula.</title>
        <authorList>
            <person name="Tang H."/>
            <person name="Krishnakumar V."/>
            <person name="Bidwell S."/>
            <person name="Rosen B."/>
            <person name="Chan A."/>
            <person name="Zhou S."/>
            <person name="Gentzbittel L."/>
            <person name="Childs K.L."/>
            <person name="Yandell M."/>
            <person name="Gundlach H."/>
            <person name="Mayer K.F."/>
            <person name="Schwartz D.C."/>
            <person name="Town C.D."/>
        </authorList>
    </citation>
    <scope>GENOME REANNOTATION</scope>
    <source>
        <strain evidence="2">A17</strain>
        <strain evidence="3 4">cv. Jemalong A17</strain>
    </source>
</reference>
<reference evidence="2 4" key="1">
    <citation type="journal article" date="2011" name="Nature">
        <title>The Medicago genome provides insight into the evolution of rhizobial symbioses.</title>
        <authorList>
            <person name="Young N.D."/>
            <person name="Debelle F."/>
            <person name="Oldroyd G.E."/>
            <person name="Geurts R."/>
            <person name="Cannon S.B."/>
            <person name="Udvardi M.K."/>
            <person name="Benedito V.A."/>
            <person name="Mayer K.F."/>
            <person name="Gouzy J."/>
            <person name="Schoof H."/>
            <person name="Van de Peer Y."/>
            <person name="Proost S."/>
            <person name="Cook D.R."/>
            <person name="Meyers B.C."/>
            <person name="Spannagl M."/>
            <person name="Cheung F."/>
            <person name="De Mita S."/>
            <person name="Krishnakumar V."/>
            <person name="Gundlach H."/>
            <person name="Zhou S."/>
            <person name="Mudge J."/>
            <person name="Bharti A.K."/>
            <person name="Murray J.D."/>
            <person name="Naoumkina M.A."/>
            <person name="Rosen B."/>
            <person name="Silverstein K.A."/>
            <person name="Tang H."/>
            <person name="Rombauts S."/>
            <person name="Zhao P.X."/>
            <person name="Zhou P."/>
            <person name="Barbe V."/>
            <person name="Bardou P."/>
            <person name="Bechner M."/>
            <person name="Bellec A."/>
            <person name="Berger A."/>
            <person name="Berges H."/>
            <person name="Bidwell S."/>
            <person name="Bisseling T."/>
            <person name="Choisne N."/>
            <person name="Couloux A."/>
            <person name="Denny R."/>
            <person name="Deshpande S."/>
            <person name="Dai X."/>
            <person name="Doyle J.J."/>
            <person name="Dudez A.M."/>
            <person name="Farmer A.D."/>
            <person name="Fouteau S."/>
            <person name="Franken C."/>
            <person name="Gibelin C."/>
            <person name="Gish J."/>
            <person name="Goldstein S."/>
            <person name="Gonzalez A.J."/>
            <person name="Green P.J."/>
            <person name="Hallab A."/>
            <person name="Hartog M."/>
            <person name="Hua A."/>
            <person name="Humphray S.J."/>
            <person name="Jeong D.H."/>
            <person name="Jing Y."/>
            <person name="Jocker A."/>
            <person name="Kenton S.M."/>
            <person name="Kim D.J."/>
            <person name="Klee K."/>
            <person name="Lai H."/>
            <person name="Lang C."/>
            <person name="Lin S."/>
            <person name="Macmil S.L."/>
            <person name="Magdelenat G."/>
            <person name="Matthews L."/>
            <person name="McCorrison J."/>
            <person name="Monaghan E.L."/>
            <person name="Mun J.H."/>
            <person name="Najar F.Z."/>
            <person name="Nicholson C."/>
            <person name="Noirot C."/>
            <person name="O'Bleness M."/>
            <person name="Paule C.R."/>
            <person name="Poulain J."/>
            <person name="Prion F."/>
            <person name="Qin B."/>
            <person name="Qu C."/>
            <person name="Retzel E.F."/>
            <person name="Riddle C."/>
            <person name="Sallet E."/>
            <person name="Samain S."/>
            <person name="Samson N."/>
            <person name="Sanders I."/>
            <person name="Saurat O."/>
            <person name="Scarpelli C."/>
            <person name="Schiex T."/>
            <person name="Segurens B."/>
            <person name="Severin A.J."/>
            <person name="Sherrier D.J."/>
            <person name="Shi R."/>
            <person name="Sims S."/>
            <person name="Singer S.R."/>
            <person name="Sinharoy S."/>
            <person name="Sterck L."/>
            <person name="Viollet A."/>
            <person name="Wang B.B."/>
            <person name="Wang K."/>
            <person name="Wang M."/>
            <person name="Wang X."/>
            <person name="Warfsmann J."/>
            <person name="Weissenbach J."/>
            <person name="White D.D."/>
            <person name="White J.D."/>
            <person name="Wiley G.B."/>
            <person name="Wincker P."/>
            <person name="Xing Y."/>
            <person name="Yang L."/>
            <person name="Yao Z."/>
            <person name="Ying F."/>
            <person name="Zhai J."/>
            <person name="Zhou L."/>
            <person name="Zuber A."/>
            <person name="Denarie J."/>
            <person name="Dixon R.A."/>
            <person name="May G.D."/>
            <person name="Schwartz D.C."/>
            <person name="Rogers J."/>
            <person name="Quetier F."/>
            <person name="Town C.D."/>
            <person name="Roe B.A."/>
        </authorList>
    </citation>
    <scope>NUCLEOTIDE SEQUENCE [LARGE SCALE GENOMIC DNA]</scope>
    <source>
        <strain evidence="2">A17</strain>
        <strain evidence="3 4">cv. Jemalong A17</strain>
    </source>
</reference>
<dbReference type="AlphaFoldDB" id="A0A072VIM6"/>
<dbReference type="HOGENOM" id="CLU_1117135_0_0_1"/>
<proteinExistence type="predicted"/>
<organism evidence="2 4">
    <name type="scientific">Medicago truncatula</name>
    <name type="common">Barrel medic</name>
    <name type="synonym">Medicago tribuloides</name>
    <dbReference type="NCBI Taxonomy" id="3880"/>
    <lineage>
        <taxon>Eukaryota</taxon>
        <taxon>Viridiplantae</taxon>
        <taxon>Streptophyta</taxon>
        <taxon>Embryophyta</taxon>
        <taxon>Tracheophyta</taxon>
        <taxon>Spermatophyta</taxon>
        <taxon>Magnoliopsida</taxon>
        <taxon>eudicotyledons</taxon>
        <taxon>Gunneridae</taxon>
        <taxon>Pentapetalae</taxon>
        <taxon>rosids</taxon>
        <taxon>fabids</taxon>
        <taxon>Fabales</taxon>
        <taxon>Fabaceae</taxon>
        <taxon>Papilionoideae</taxon>
        <taxon>50 kb inversion clade</taxon>
        <taxon>NPAAA clade</taxon>
        <taxon>Hologalegina</taxon>
        <taxon>IRL clade</taxon>
        <taxon>Trifolieae</taxon>
        <taxon>Medicago</taxon>
    </lineage>
</organism>
<reference evidence="3" key="3">
    <citation type="submission" date="2015-04" db="UniProtKB">
        <authorList>
            <consortium name="EnsemblPlants"/>
        </authorList>
    </citation>
    <scope>IDENTIFICATION</scope>
    <source>
        <strain evidence="3">cv. Jemalong A17</strain>
    </source>
</reference>
<evidence type="ECO:0000256" key="1">
    <source>
        <dbReference type="SAM" id="Phobius"/>
    </source>
</evidence>
<dbReference type="EMBL" id="CM001217">
    <property type="protein sequence ID" value="KEH41677.1"/>
    <property type="molecule type" value="Genomic_DNA"/>
</dbReference>